<keyword evidence="2" id="KW-1185">Reference proteome</keyword>
<protein>
    <submittedName>
        <fullName evidence="1">Uncharacterized protein</fullName>
    </submittedName>
</protein>
<reference evidence="1 2" key="1">
    <citation type="submission" date="2018-11" db="EMBL/GenBank/DDBJ databases">
        <authorList>
            <consortium name="Pathogen Informatics"/>
        </authorList>
    </citation>
    <scope>NUCLEOTIDE SEQUENCE [LARGE SCALE GENOMIC DNA]</scope>
    <source>
        <strain evidence="1 2">MHpl1</strain>
    </source>
</reference>
<dbReference type="AlphaFoldDB" id="A0A3P7ZYJ3"/>
<accession>A0A3P7ZYJ3</accession>
<evidence type="ECO:0000313" key="2">
    <source>
        <dbReference type="Proteomes" id="UP000268014"/>
    </source>
</evidence>
<name>A0A3P7ZYJ3_HAEPC</name>
<organism evidence="1 2">
    <name type="scientific">Haemonchus placei</name>
    <name type="common">Barber's pole worm</name>
    <dbReference type="NCBI Taxonomy" id="6290"/>
    <lineage>
        <taxon>Eukaryota</taxon>
        <taxon>Metazoa</taxon>
        <taxon>Ecdysozoa</taxon>
        <taxon>Nematoda</taxon>
        <taxon>Chromadorea</taxon>
        <taxon>Rhabditida</taxon>
        <taxon>Rhabditina</taxon>
        <taxon>Rhabditomorpha</taxon>
        <taxon>Strongyloidea</taxon>
        <taxon>Trichostrongylidae</taxon>
        <taxon>Haemonchus</taxon>
    </lineage>
</organism>
<sequence length="42" mass="4737">MEGSSTSRRPKLQSRALFRKPCVHGSIAMNFRLRADVTSCLK</sequence>
<proteinExistence type="predicted"/>
<gene>
    <name evidence="1" type="ORF">HPLM_LOCUS21365</name>
</gene>
<evidence type="ECO:0000313" key="1">
    <source>
        <dbReference type="EMBL" id="VDO89477.1"/>
    </source>
</evidence>
<dbReference type="Proteomes" id="UP000268014">
    <property type="component" value="Unassembled WGS sequence"/>
</dbReference>
<dbReference type="EMBL" id="UZAF01023319">
    <property type="protein sequence ID" value="VDO89477.1"/>
    <property type="molecule type" value="Genomic_DNA"/>
</dbReference>